<dbReference type="EMBL" id="SJPG01000001">
    <property type="protein sequence ID" value="TWT60248.1"/>
    <property type="molecule type" value="Genomic_DNA"/>
</dbReference>
<accession>A0A5C5XBU2</accession>
<dbReference type="Proteomes" id="UP000316095">
    <property type="component" value="Unassembled WGS sequence"/>
</dbReference>
<comment type="caution">
    <text evidence="1">The sequence shown here is derived from an EMBL/GenBank/DDBJ whole genome shotgun (WGS) entry which is preliminary data.</text>
</comment>
<organism evidence="1 2">
    <name type="scientific">Rubinisphaera italica</name>
    <dbReference type="NCBI Taxonomy" id="2527969"/>
    <lineage>
        <taxon>Bacteria</taxon>
        <taxon>Pseudomonadati</taxon>
        <taxon>Planctomycetota</taxon>
        <taxon>Planctomycetia</taxon>
        <taxon>Planctomycetales</taxon>
        <taxon>Planctomycetaceae</taxon>
        <taxon>Rubinisphaera</taxon>
    </lineage>
</organism>
<evidence type="ECO:0000313" key="1">
    <source>
        <dbReference type="EMBL" id="TWT60248.1"/>
    </source>
</evidence>
<dbReference type="RefSeq" id="WP_146502397.1">
    <property type="nucleotide sequence ID" value="NZ_SJPG01000001.1"/>
</dbReference>
<reference evidence="1 2" key="1">
    <citation type="submission" date="2019-02" db="EMBL/GenBank/DDBJ databases">
        <title>Deep-cultivation of Planctomycetes and their phenomic and genomic characterization uncovers novel biology.</title>
        <authorList>
            <person name="Wiegand S."/>
            <person name="Jogler M."/>
            <person name="Boedeker C."/>
            <person name="Pinto D."/>
            <person name="Vollmers J."/>
            <person name="Rivas-Marin E."/>
            <person name="Kohn T."/>
            <person name="Peeters S.H."/>
            <person name="Heuer A."/>
            <person name="Rast P."/>
            <person name="Oberbeckmann S."/>
            <person name="Bunk B."/>
            <person name="Jeske O."/>
            <person name="Meyerdierks A."/>
            <person name="Storesund J.E."/>
            <person name="Kallscheuer N."/>
            <person name="Luecker S."/>
            <person name="Lage O.M."/>
            <person name="Pohl T."/>
            <person name="Merkel B.J."/>
            <person name="Hornburger P."/>
            <person name="Mueller R.-W."/>
            <person name="Bruemmer F."/>
            <person name="Labrenz M."/>
            <person name="Spormann A.M."/>
            <person name="Op Den Camp H."/>
            <person name="Overmann J."/>
            <person name="Amann R."/>
            <person name="Jetten M.S.M."/>
            <person name="Mascher T."/>
            <person name="Medema M.H."/>
            <person name="Devos D.P."/>
            <person name="Kaster A.-K."/>
            <person name="Ovreas L."/>
            <person name="Rohde M."/>
            <person name="Galperin M.Y."/>
            <person name="Jogler C."/>
        </authorList>
    </citation>
    <scope>NUCLEOTIDE SEQUENCE [LARGE SCALE GENOMIC DNA]</scope>
    <source>
        <strain evidence="1 2">Pan54</strain>
    </source>
</reference>
<sequence>MLKIEFPQNERNYSPGETIGVDAHWAFDEPVDRVELRLVWNTVGKGDRDLSVVSTWSYDATSMNGHQLEEVTLPEAPYSFSGKLLSLVWAFELIALPSGESTREEFFIAPNAGELTLHKSEIV</sequence>
<name>A0A5C5XBU2_9PLAN</name>
<keyword evidence="2" id="KW-1185">Reference proteome</keyword>
<proteinExistence type="predicted"/>
<gene>
    <name evidence="1" type="ORF">Pan54_09620</name>
</gene>
<protein>
    <submittedName>
        <fullName evidence="1">Uncharacterized protein</fullName>
    </submittedName>
</protein>
<dbReference type="OrthoDB" id="215384at2"/>
<evidence type="ECO:0000313" key="2">
    <source>
        <dbReference type="Proteomes" id="UP000316095"/>
    </source>
</evidence>
<dbReference type="AlphaFoldDB" id="A0A5C5XBU2"/>